<dbReference type="EC" id="3.5.1.16" evidence="9"/>
<protein>
    <submittedName>
        <fullName evidence="9">Acetylornithine deacetylase</fullName>
        <ecNumber evidence="9">3.5.1.16</ecNumber>
    </submittedName>
</protein>
<name>A0A0A3XU65_BRAJP</name>
<accession>A0A0A3XU65</accession>
<dbReference type="InterPro" id="IPR011650">
    <property type="entry name" value="Peptidase_M20_dimer"/>
</dbReference>
<dbReference type="InterPro" id="IPR033687">
    <property type="entry name" value="YodQ-like"/>
</dbReference>
<dbReference type="NCBIfam" id="NF005306">
    <property type="entry name" value="PRK06837.1"/>
    <property type="match status" value="1"/>
</dbReference>
<dbReference type="PANTHER" id="PTHR43808">
    <property type="entry name" value="ACETYLORNITHINE DEACETYLASE"/>
    <property type="match status" value="1"/>
</dbReference>
<dbReference type="RefSeq" id="WP_028157495.1">
    <property type="nucleotide sequence ID" value="NZ_JANUDC010000001.1"/>
</dbReference>
<dbReference type="EMBL" id="JRPN01000020">
    <property type="protein sequence ID" value="KGT76706.1"/>
    <property type="molecule type" value="Genomic_DNA"/>
</dbReference>
<dbReference type="PANTHER" id="PTHR43808:SF25">
    <property type="entry name" value="PEPTIDASE M20 DIMERISATION DOMAIN-CONTAINING PROTEIN"/>
    <property type="match status" value="1"/>
</dbReference>
<dbReference type="SUPFAM" id="SSF55031">
    <property type="entry name" value="Bacterial exopeptidase dimerisation domain"/>
    <property type="match status" value="1"/>
</dbReference>
<sequence length="425" mass="46149">MNADTQQRILDAVDAGFEAQLATTSDFVAIPSTRGAEGPCQDMIGDLLRARGYEVDDWHIDVDDLKDLRGFGPIEHDFSKARTVVGTYRPQTNGGKSLILQGHCDVVPAGPLELWDTPPFSPVIKDGKMFGRGACDMKSGTIGALYALDAIKAAGFRPTARIHYQSVIEEESTGVGALSTLQRGYRADACFIPEPTGGKMVRSQVGVIWFRLRVKGHPTHVAFAGSGANAIMAAYHLIQALQKLEIEWNERAKADRHFKTLNHPINFNPGIIKGGDWASSVPAWCDVDCRIAVLPGWSIADHQKEIMACVAAAARNHRFLANNPPEVEWSGFLSEGYELTDAAAPEAAFGKAFNTVYGGEIEDLVFTALTDTRFYGLNHGIPSLCFGASGGEMHGFNEFVDLESLKKSTKAMALFIADWCGVEKA</sequence>
<dbReference type="GO" id="GO:0008777">
    <property type="term" value="F:acetylornithine deacetylase activity"/>
    <property type="evidence" value="ECO:0007669"/>
    <property type="project" value="UniProtKB-EC"/>
</dbReference>
<dbReference type="InterPro" id="IPR036264">
    <property type="entry name" value="Bact_exopeptidase_dim_dom"/>
</dbReference>
<dbReference type="InterPro" id="IPR010182">
    <property type="entry name" value="ArgE/DapE"/>
</dbReference>
<evidence type="ECO:0000256" key="6">
    <source>
        <dbReference type="ARBA" id="ARBA00022833"/>
    </source>
</evidence>
<dbReference type="NCBIfam" id="TIGR01910">
    <property type="entry name" value="DapE-ArgE"/>
    <property type="match status" value="1"/>
</dbReference>
<dbReference type="STRING" id="375.BKD09_RS29310"/>
<reference evidence="9 10" key="1">
    <citation type="submission" date="2014-09" db="EMBL/GenBank/DDBJ databases">
        <title>Draft genome of Bradyrhizobium japonicum Is-34.</title>
        <authorList>
            <person name="Tsurumaru H."/>
            <person name="Yamakawa T."/>
            <person name="Hashimoto S."/>
            <person name="Okizaki K."/>
            <person name="Kanesaki Y."/>
            <person name="Yoshikawa H."/>
            <person name="Yajima S."/>
        </authorList>
    </citation>
    <scope>NUCLEOTIDE SEQUENCE [LARGE SCALE GENOMIC DNA]</scope>
    <source>
        <strain evidence="9 10">Is-34</strain>
    </source>
</reference>
<dbReference type="Gene3D" id="3.30.70.360">
    <property type="match status" value="1"/>
</dbReference>
<proteinExistence type="inferred from homology"/>
<dbReference type="CDD" id="cd03895">
    <property type="entry name" value="M20_ArgE_DapE-like"/>
    <property type="match status" value="1"/>
</dbReference>
<comment type="cofactor">
    <cofactor evidence="1">
        <name>Co(2+)</name>
        <dbReference type="ChEBI" id="CHEBI:48828"/>
    </cofactor>
</comment>
<dbReference type="Proteomes" id="UP000030377">
    <property type="component" value="Unassembled WGS sequence"/>
</dbReference>
<dbReference type="InterPro" id="IPR002933">
    <property type="entry name" value="Peptidase_M20"/>
</dbReference>
<dbReference type="InterPro" id="IPR050072">
    <property type="entry name" value="Peptidase_M20A"/>
</dbReference>
<gene>
    <name evidence="9" type="ORF">MA20_28495</name>
</gene>
<keyword evidence="7" id="KW-0170">Cobalt</keyword>
<feature type="domain" description="Peptidase M20 dimerisation" evidence="8">
    <location>
        <begin position="204"/>
        <end position="316"/>
    </location>
</feature>
<dbReference type="eggNOG" id="COG0624">
    <property type="taxonomic scope" value="Bacteria"/>
</dbReference>
<dbReference type="Pfam" id="PF01546">
    <property type="entry name" value="Peptidase_M20"/>
    <property type="match status" value="1"/>
</dbReference>
<evidence type="ECO:0000256" key="5">
    <source>
        <dbReference type="ARBA" id="ARBA00022801"/>
    </source>
</evidence>
<dbReference type="SUPFAM" id="SSF53187">
    <property type="entry name" value="Zn-dependent exopeptidases"/>
    <property type="match status" value="1"/>
</dbReference>
<evidence type="ECO:0000256" key="2">
    <source>
        <dbReference type="ARBA" id="ARBA00001947"/>
    </source>
</evidence>
<organism evidence="9 10">
    <name type="scientific">Bradyrhizobium japonicum</name>
    <dbReference type="NCBI Taxonomy" id="375"/>
    <lineage>
        <taxon>Bacteria</taxon>
        <taxon>Pseudomonadati</taxon>
        <taxon>Pseudomonadota</taxon>
        <taxon>Alphaproteobacteria</taxon>
        <taxon>Hyphomicrobiales</taxon>
        <taxon>Nitrobacteraceae</taxon>
        <taxon>Bradyrhizobium</taxon>
    </lineage>
</organism>
<dbReference type="Gene3D" id="3.40.630.10">
    <property type="entry name" value="Zn peptidases"/>
    <property type="match status" value="1"/>
</dbReference>
<evidence type="ECO:0000313" key="9">
    <source>
        <dbReference type="EMBL" id="KGT76706.1"/>
    </source>
</evidence>
<dbReference type="AlphaFoldDB" id="A0A0A3XU65"/>
<keyword evidence="4" id="KW-0479">Metal-binding</keyword>
<comment type="similarity">
    <text evidence="3">Belongs to the peptidase M20A family.</text>
</comment>
<evidence type="ECO:0000256" key="4">
    <source>
        <dbReference type="ARBA" id="ARBA00022723"/>
    </source>
</evidence>
<evidence type="ECO:0000313" key="10">
    <source>
        <dbReference type="Proteomes" id="UP000030377"/>
    </source>
</evidence>
<keyword evidence="6" id="KW-0862">Zinc</keyword>
<evidence type="ECO:0000256" key="3">
    <source>
        <dbReference type="ARBA" id="ARBA00006247"/>
    </source>
</evidence>
<evidence type="ECO:0000256" key="7">
    <source>
        <dbReference type="ARBA" id="ARBA00023285"/>
    </source>
</evidence>
<evidence type="ECO:0000256" key="1">
    <source>
        <dbReference type="ARBA" id="ARBA00001941"/>
    </source>
</evidence>
<dbReference type="Pfam" id="PF07687">
    <property type="entry name" value="M20_dimer"/>
    <property type="match status" value="1"/>
</dbReference>
<comment type="cofactor">
    <cofactor evidence="2">
        <name>Zn(2+)</name>
        <dbReference type="ChEBI" id="CHEBI:29105"/>
    </cofactor>
</comment>
<keyword evidence="5 9" id="KW-0378">Hydrolase</keyword>
<comment type="caution">
    <text evidence="9">The sequence shown here is derived from an EMBL/GenBank/DDBJ whole genome shotgun (WGS) entry which is preliminary data.</text>
</comment>
<dbReference type="GO" id="GO:0046872">
    <property type="term" value="F:metal ion binding"/>
    <property type="evidence" value="ECO:0007669"/>
    <property type="project" value="UniProtKB-KW"/>
</dbReference>
<evidence type="ECO:0000259" key="8">
    <source>
        <dbReference type="Pfam" id="PF07687"/>
    </source>
</evidence>